<accession>A0AAV7TS53</accession>
<keyword evidence="2" id="KW-1185">Reference proteome</keyword>
<name>A0AAV7TS53_PLEWA</name>
<dbReference type="EMBL" id="JANPWB010000006">
    <property type="protein sequence ID" value="KAJ1179433.1"/>
    <property type="molecule type" value="Genomic_DNA"/>
</dbReference>
<reference evidence="1" key="1">
    <citation type="journal article" date="2022" name="bioRxiv">
        <title>Sequencing and chromosome-scale assembly of the giantPleurodeles waltlgenome.</title>
        <authorList>
            <person name="Brown T."/>
            <person name="Elewa A."/>
            <person name="Iarovenko S."/>
            <person name="Subramanian E."/>
            <person name="Araus A.J."/>
            <person name="Petzold A."/>
            <person name="Susuki M."/>
            <person name="Suzuki K.-i.T."/>
            <person name="Hayashi T."/>
            <person name="Toyoda A."/>
            <person name="Oliveira C."/>
            <person name="Osipova E."/>
            <person name="Leigh N.D."/>
            <person name="Simon A."/>
            <person name="Yun M.H."/>
        </authorList>
    </citation>
    <scope>NUCLEOTIDE SEQUENCE</scope>
    <source>
        <strain evidence="1">20211129_DDA</strain>
        <tissue evidence="1">Liver</tissue>
    </source>
</reference>
<dbReference type="AlphaFoldDB" id="A0AAV7TS53"/>
<protein>
    <submittedName>
        <fullName evidence="1">Uncharacterized protein</fullName>
    </submittedName>
</protein>
<comment type="caution">
    <text evidence="1">The sequence shown here is derived from an EMBL/GenBank/DDBJ whole genome shotgun (WGS) entry which is preliminary data.</text>
</comment>
<proteinExistence type="predicted"/>
<evidence type="ECO:0000313" key="2">
    <source>
        <dbReference type="Proteomes" id="UP001066276"/>
    </source>
</evidence>
<sequence>MAPCLQYVLPAGGLPKAFCPRNAQRRHVAHTPAPASPQLRTCPGASSPWKCVPGAPWILSQATPSSKGWRGARPALLGFPKGLAPAARLPAYPGPAKAAPLLPDPPAGLPPLLTWHPDVAGGEQAKTAAATPVEAWRVGCSGPKASGFNRSMRPACSSSANTLRTLSSDMAMCPGTNRAALADRYNAGTNANGCSCQNCLSI</sequence>
<dbReference type="Proteomes" id="UP001066276">
    <property type="component" value="Chromosome 3_2"/>
</dbReference>
<gene>
    <name evidence="1" type="ORF">NDU88_004667</name>
</gene>
<evidence type="ECO:0000313" key="1">
    <source>
        <dbReference type="EMBL" id="KAJ1179433.1"/>
    </source>
</evidence>
<organism evidence="1 2">
    <name type="scientific">Pleurodeles waltl</name>
    <name type="common">Iberian ribbed newt</name>
    <dbReference type="NCBI Taxonomy" id="8319"/>
    <lineage>
        <taxon>Eukaryota</taxon>
        <taxon>Metazoa</taxon>
        <taxon>Chordata</taxon>
        <taxon>Craniata</taxon>
        <taxon>Vertebrata</taxon>
        <taxon>Euteleostomi</taxon>
        <taxon>Amphibia</taxon>
        <taxon>Batrachia</taxon>
        <taxon>Caudata</taxon>
        <taxon>Salamandroidea</taxon>
        <taxon>Salamandridae</taxon>
        <taxon>Pleurodelinae</taxon>
        <taxon>Pleurodeles</taxon>
    </lineage>
</organism>